<dbReference type="InterPro" id="IPR052911">
    <property type="entry name" value="Corrinoid_activation_enz"/>
</dbReference>
<organism evidence="2 3">
    <name type="scientific">Anaerohalosphaera lusitana</name>
    <dbReference type="NCBI Taxonomy" id="1936003"/>
    <lineage>
        <taxon>Bacteria</taxon>
        <taxon>Pseudomonadati</taxon>
        <taxon>Planctomycetota</taxon>
        <taxon>Phycisphaerae</taxon>
        <taxon>Sedimentisphaerales</taxon>
        <taxon>Anaerohalosphaeraceae</taxon>
        <taxon>Anaerohalosphaera</taxon>
    </lineage>
</organism>
<dbReference type="SUPFAM" id="SSF54292">
    <property type="entry name" value="2Fe-2S ferredoxin-like"/>
    <property type="match status" value="1"/>
</dbReference>
<dbReference type="InterPro" id="IPR001041">
    <property type="entry name" value="2Fe-2S_ferredoxin-type"/>
</dbReference>
<dbReference type="PROSITE" id="PS51085">
    <property type="entry name" value="2FE2S_FER_2"/>
    <property type="match status" value="1"/>
</dbReference>
<sequence>MKHYTIKFVPSGKSVRIHAGATLLEAASHAGIILDTPCGGAGTCGKCEVMIGPERDKALACQHAVNSDMTVEVPKASRFYEKGILTDGIRNAIEIESPVLKIFAENGRAQYDLKSYLDQKIGGRNTLTTELLDQINSYVARTKNGITLVGRKCTEGDEKAHDWYTFEQGDTSNKLFGVAVDLGTTSIVATLFDMLTGETAGVAADANPQETYGADVVSRIEYASKPDGRNQLQKKVVDCFNSLIARLCDNADIEPEQIYEITVAGNTPMHHLLLGLPVEQLGQAPYRAHSTEPQEIRAAELGIKANSAAHLYAIQCISGFVGADTTAVALAVGMDKTSEMTLVIDIGTNGELILGSSDKMFAASCAAGPALEGAKISKGSRAVEGAIEAVVINEDDIDVDVISGTVPRSICGSGLIDALAVMTELGIIDSTGAMKSQDEIDQLPKKIAERITERDGQKCFILAWDDGQGEVYLNQKDIRETQLAKAAIRAGIEMLLKKAGIGIADVEQVLVAGAFGNYIRKESALGIGLLPPVDLHKVHFVGNAASSGAQMALISCSARKTASQTCEKIEYVELAMEMEFQMLFAEALMF</sequence>
<dbReference type="Pfam" id="PF00111">
    <property type="entry name" value="Fer2"/>
    <property type="match status" value="1"/>
</dbReference>
<dbReference type="OrthoDB" id="9810588at2"/>
<dbReference type="SUPFAM" id="SSF53067">
    <property type="entry name" value="Actin-like ATPase domain"/>
    <property type="match status" value="1"/>
</dbReference>
<evidence type="ECO:0000313" key="3">
    <source>
        <dbReference type="Proteomes" id="UP000189674"/>
    </source>
</evidence>
<dbReference type="Gene3D" id="3.30.420.480">
    <property type="entry name" value="Domain of unknown function (DUF4445)"/>
    <property type="match status" value="1"/>
</dbReference>
<dbReference type="Proteomes" id="UP000189674">
    <property type="component" value="Chromosome"/>
</dbReference>
<dbReference type="CDD" id="cd00207">
    <property type="entry name" value="fer2"/>
    <property type="match status" value="1"/>
</dbReference>
<name>A0A1U9NMS5_9BACT</name>
<dbReference type="InterPro" id="IPR036010">
    <property type="entry name" value="2Fe-2S_ferredoxin-like_sf"/>
</dbReference>
<dbReference type="RefSeq" id="WP_146662512.1">
    <property type="nucleotide sequence ID" value="NZ_CP019791.1"/>
</dbReference>
<dbReference type="AlphaFoldDB" id="A0A1U9NMS5"/>
<evidence type="ECO:0000259" key="1">
    <source>
        <dbReference type="PROSITE" id="PS51085"/>
    </source>
</evidence>
<feature type="domain" description="2Fe-2S ferredoxin-type" evidence="1">
    <location>
        <begin position="4"/>
        <end position="77"/>
    </location>
</feature>
<dbReference type="KEGG" id="alus:STSP2_02207"/>
<dbReference type="EMBL" id="CP019791">
    <property type="protein sequence ID" value="AQT69028.1"/>
    <property type="molecule type" value="Genomic_DNA"/>
</dbReference>
<keyword evidence="3" id="KW-1185">Reference proteome</keyword>
<dbReference type="PANTHER" id="PTHR42895">
    <property type="entry name" value="IRON-SULFUR CLUSTER-BINDING PROTEIN-RELATED"/>
    <property type="match status" value="1"/>
</dbReference>
<proteinExistence type="predicted"/>
<reference evidence="3" key="1">
    <citation type="submission" date="2017-02" db="EMBL/GenBank/DDBJ databases">
        <title>Comparative genomics and description of representatives of a novel lineage of planctomycetes thriving in anoxic sediments.</title>
        <authorList>
            <person name="Spring S."/>
            <person name="Bunk B."/>
            <person name="Sproer C."/>
        </authorList>
    </citation>
    <scope>NUCLEOTIDE SEQUENCE [LARGE SCALE GENOMIC DNA]</scope>
    <source>
        <strain evidence="3">ST-NAGAB-D1</strain>
    </source>
</reference>
<dbReference type="InterPro" id="IPR041414">
    <property type="entry name" value="Raco-like_middle"/>
</dbReference>
<dbReference type="InterPro" id="IPR042259">
    <property type="entry name" value="Raco-like_middle_sf"/>
</dbReference>
<dbReference type="InterPro" id="IPR043129">
    <property type="entry name" value="ATPase_NBD"/>
</dbReference>
<gene>
    <name evidence="2" type="ORF">STSP2_02207</name>
</gene>
<dbReference type="GO" id="GO:0051536">
    <property type="term" value="F:iron-sulfur cluster binding"/>
    <property type="evidence" value="ECO:0007669"/>
    <property type="project" value="InterPro"/>
</dbReference>
<dbReference type="InterPro" id="IPR027980">
    <property type="entry name" value="RACo_C"/>
</dbReference>
<dbReference type="STRING" id="1936003.STSP2_02207"/>
<dbReference type="Gene3D" id="3.10.20.30">
    <property type="match status" value="1"/>
</dbReference>
<dbReference type="InterPro" id="IPR012675">
    <property type="entry name" value="Beta-grasp_dom_sf"/>
</dbReference>
<accession>A0A1U9NMS5</accession>
<dbReference type="Pfam" id="PF14574">
    <property type="entry name" value="RACo_C_ter"/>
    <property type="match status" value="1"/>
</dbReference>
<dbReference type="Pfam" id="PF17651">
    <property type="entry name" value="Raco_middle"/>
    <property type="match status" value="1"/>
</dbReference>
<evidence type="ECO:0000313" key="2">
    <source>
        <dbReference type="EMBL" id="AQT69028.1"/>
    </source>
</evidence>
<protein>
    <submittedName>
        <fullName evidence="2">Na(+)-translocating NADH-quinone reductase subunit F</fullName>
    </submittedName>
</protein>
<dbReference type="PANTHER" id="PTHR42895:SF1">
    <property type="entry name" value="IRON-SULFUR CLUSTER PROTEIN"/>
    <property type="match status" value="1"/>
</dbReference>